<evidence type="ECO:0000256" key="6">
    <source>
        <dbReference type="SAM" id="Phobius"/>
    </source>
</evidence>
<dbReference type="Proteomes" id="UP000011912">
    <property type="component" value="Unassembled WGS sequence"/>
</dbReference>
<gene>
    <name evidence="7" type="ORF">D271_02304</name>
</gene>
<organism evidence="7 8">
    <name type="scientific">Ligilactobacillus saerimneri 30a</name>
    <dbReference type="NCBI Taxonomy" id="1227363"/>
    <lineage>
        <taxon>Bacteria</taxon>
        <taxon>Bacillati</taxon>
        <taxon>Bacillota</taxon>
        <taxon>Bacilli</taxon>
        <taxon>Lactobacillales</taxon>
        <taxon>Lactobacillaceae</taxon>
        <taxon>Ligilactobacillus</taxon>
    </lineage>
</organism>
<dbReference type="AlphaFoldDB" id="M5J7Z5"/>
<evidence type="ECO:0000313" key="7">
    <source>
        <dbReference type="EMBL" id="EKW99374.1"/>
    </source>
</evidence>
<dbReference type="GO" id="GO:0016020">
    <property type="term" value="C:membrane"/>
    <property type="evidence" value="ECO:0007669"/>
    <property type="project" value="UniProtKB-SubCell"/>
</dbReference>
<comment type="caution">
    <text evidence="7">The sequence shown here is derived from an EMBL/GenBank/DDBJ whole genome shotgun (WGS) entry which is preliminary data.</text>
</comment>
<dbReference type="EMBL" id="ANAG01000007">
    <property type="protein sequence ID" value="EKW99374.1"/>
    <property type="molecule type" value="Genomic_DNA"/>
</dbReference>
<name>M5J7Z5_9LACO</name>
<evidence type="ECO:0000256" key="4">
    <source>
        <dbReference type="ARBA" id="ARBA00023136"/>
    </source>
</evidence>
<reference evidence="7 8" key="1">
    <citation type="journal article" date="2013" name="Genome Announc.">
        <title>Genome Sequence of Lactobacillus saerimneri 30a (Formerly Lactobacillus sp. Strain 30a), a Reference Lactic Acid Bacterium Strain Producing Biogenic Amines.</title>
        <authorList>
            <person name="Romano A."/>
            <person name="Trip H."/>
            <person name="Campbell-Sills H."/>
            <person name="Bouchez O."/>
            <person name="Sherman D."/>
            <person name="Lolkema J.S."/>
            <person name="Lucas P.M."/>
        </authorList>
    </citation>
    <scope>NUCLEOTIDE SEQUENCE [LARGE SCALE GENOMIC DNA]</scope>
    <source>
        <strain evidence="7 8">30a</strain>
    </source>
</reference>
<dbReference type="NCBIfam" id="TIGR01593">
    <property type="entry name" value="holin_tox_secr"/>
    <property type="match status" value="1"/>
</dbReference>
<feature type="transmembrane region" description="Helical" evidence="6">
    <location>
        <begin position="60"/>
        <end position="91"/>
    </location>
</feature>
<evidence type="ECO:0000256" key="5">
    <source>
        <dbReference type="ARBA" id="ARBA00023600"/>
    </source>
</evidence>
<evidence type="ECO:0000256" key="1">
    <source>
        <dbReference type="ARBA" id="ARBA00004141"/>
    </source>
</evidence>
<accession>M5J7Z5</accession>
<keyword evidence="3 6" id="KW-1133">Transmembrane helix</keyword>
<dbReference type="Pfam" id="PF05105">
    <property type="entry name" value="Phage_holin_4_1"/>
    <property type="match status" value="1"/>
</dbReference>
<evidence type="ECO:0000256" key="2">
    <source>
        <dbReference type="ARBA" id="ARBA00022692"/>
    </source>
</evidence>
<evidence type="ECO:0000256" key="3">
    <source>
        <dbReference type="ARBA" id="ARBA00022989"/>
    </source>
</evidence>
<proteinExistence type="inferred from homology"/>
<comment type="subcellular location">
    <subcellularLocation>
        <location evidence="1">Membrane</location>
        <topology evidence="1">Multi-pass membrane protein</topology>
    </subcellularLocation>
</comment>
<keyword evidence="4 6" id="KW-0472">Membrane</keyword>
<feature type="transmembrane region" description="Helical" evidence="6">
    <location>
        <begin position="20"/>
        <end position="39"/>
    </location>
</feature>
<sequence length="154" mass="17620">MFHQVMLNQVRAMIDDQLMWAFTLAIIFDLITGTVKPYFAKDTAHKTNSTTGRRGLIKNAVIYIAVATLYPYLNAIGAGAMANTVVIGFIYQYLISIAENWQAMGWWLPNWLDDFLSRNLAKSQLDFNPSQYDIFGKFVGTRKVKLIRKDEDDE</sequence>
<keyword evidence="2 6" id="KW-0812">Transmembrane</keyword>
<dbReference type="PATRIC" id="fig|1227363.6.peg.453"/>
<comment type="similarity">
    <text evidence="5">Belongs to the bacteriophage holin family. Cp-1 holin subfamily.</text>
</comment>
<protein>
    <submittedName>
        <fullName evidence="7">Phage-related holin (Lysis protein)</fullName>
    </submittedName>
</protein>
<dbReference type="STRING" id="1227363.D271_02304"/>
<evidence type="ECO:0000313" key="8">
    <source>
        <dbReference type="Proteomes" id="UP000011912"/>
    </source>
</evidence>
<dbReference type="InterPro" id="IPR006480">
    <property type="entry name" value="Phage_holin_4_1"/>
</dbReference>
<keyword evidence="8" id="KW-1185">Reference proteome</keyword>